<dbReference type="KEGG" id="pagb:AWM79_23140"/>
<dbReference type="Proteomes" id="UP000063229">
    <property type="component" value="Chromosome"/>
</dbReference>
<evidence type="ECO:0000259" key="5">
    <source>
        <dbReference type="PROSITE" id="PS01124"/>
    </source>
</evidence>
<dbReference type="SMART" id="SM00342">
    <property type="entry name" value="HTH_ARAC"/>
    <property type="match status" value="1"/>
</dbReference>
<keyword evidence="7" id="KW-1185">Reference proteome</keyword>
<name>A0A0X1T7T8_PSEAA</name>
<dbReference type="EMBL" id="CP014135">
    <property type="protein sequence ID" value="AMB88012.1"/>
    <property type="molecule type" value="Genomic_DNA"/>
</dbReference>
<dbReference type="STRING" id="46677.AWM79_23140"/>
<gene>
    <name evidence="6" type="ORF">AWM79_23140</name>
</gene>
<evidence type="ECO:0000256" key="4">
    <source>
        <dbReference type="ARBA" id="ARBA00037345"/>
    </source>
</evidence>
<organism evidence="6 7">
    <name type="scientific">Pseudomonas agarici</name>
    <dbReference type="NCBI Taxonomy" id="46677"/>
    <lineage>
        <taxon>Bacteria</taxon>
        <taxon>Pseudomonadati</taxon>
        <taxon>Pseudomonadota</taxon>
        <taxon>Gammaproteobacteria</taxon>
        <taxon>Pseudomonadales</taxon>
        <taxon>Pseudomonadaceae</taxon>
        <taxon>Pseudomonas</taxon>
    </lineage>
</organism>
<dbReference type="AlphaFoldDB" id="A0A0X1T7T8"/>
<keyword evidence="2" id="KW-0238">DNA-binding</keyword>
<evidence type="ECO:0000256" key="3">
    <source>
        <dbReference type="ARBA" id="ARBA00023163"/>
    </source>
</evidence>
<dbReference type="InterPro" id="IPR009057">
    <property type="entry name" value="Homeodomain-like_sf"/>
</dbReference>
<sequence length="224" mass="24582">MYVRAGDTGVCLSHDDLQVCWYLPAGWQGLVVGRGAMKVVSGGLACETLSGTCLMKLQVFIDMGGCFERRRSSAESWAALPVSAAATTSKEGLERWYIERALRGGADYRRFAGVLRQSASYWLVLFLLEQGTASEKLIGLARRYGVSVSHFRRLCHQALGGAAKPELRDWRTAKALLRMIRGGGSLTDVALEYGYASSSHFSKEVRELLGVAPSRLLDLMEQRG</sequence>
<dbReference type="GO" id="GO:0003700">
    <property type="term" value="F:DNA-binding transcription factor activity"/>
    <property type="evidence" value="ECO:0007669"/>
    <property type="project" value="InterPro"/>
</dbReference>
<accession>A0A0X1T7T8</accession>
<keyword evidence="3" id="KW-0804">Transcription</keyword>
<dbReference type="Pfam" id="PF12833">
    <property type="entry name" value="HTH_18"/>
    <property type="match status" value="1"/>
</dbReference>
<evidence type="ECO:0000256" key="1">
    <source>
        <dbReference type="ARBA" id="ARBA00023015"/>
    </source>
</evidence>
<dbReference type="RefSeq" id="WP_017134234.1">
    <property type="nucleotide sequence ID" value="NZ_CP014135.1"/>
</dbReference>
<evidence type="ECO:0000313" key="7">
    <source>
        <dbReference type="Proteomes" id="UP000063229"/>
    </source>
</evidence>
<proteinExistence type="predicted"/>
<feature type="domain" description="HTH araC/xylS-type" evidence="5">
    <location>
        <begin position="121"/>
        <end position="219"/>
    </location>
</feature>
<protein>
    <submittedName>
        <fullName evidence="6">Transcriptional regulator InvF</fullName>
    </submittedName>
</protein>
<dbReference type="InterPro" id="IPR050204">
    <property type="entry name" value="AraC_XylS_family_regulators"/>
</dbReference>
<reference evidence="7" key="1">
    <citation type="submission" date="2016-01" db="EMBL/GenBank/DDBJ databases">
        <authorList>
            <person name="Storey N.H."/>
            <person name="Neuman B.W."/>
        </authorList>
    </citation>
    <scope>NUCLEOTIDE SEQUENCE [LARGE SCALE GENOMIC DNA]</scope>
    <source>
        <strain evidence="7">NCPPB 2472</strain>
    </source>
</reference>
<dbReference type="PROSITE" id="PS01124">
    <property type="entry name" value="HTH_ARAC_FAMILY_2"/>
    <property type="match status" value="1"/>
</dbReference>
<dbReference type="PANTHER" id="PTHR46796">
    <property type="entry name" value="HTH-TYPE TRANSCRIPTIONAL ACTIVATOR RHAS-RELATED"/>
    <property type="match status" value="1"/>
</dbReference>
<dbReference type="InterPro" id="IPR018060">
    <property type="entry name" value="HTH_AraC"/>
</dbReference>
<dbReference type="Gene3D" id="1.10.10.60">
    <property type="entry name" value="Homeodomain-like"/>
    <property type="match status" value="1"/>
</dbReference>
<comment type="function">
    <text evidence="4">Regulatory protein of the TOL plasmid xyl operons. XylS activates the xylXYZLTEGFJQKIH operon required for the degradation of toluene, m-xylene and p-xylene.</text>
</comment>
<dbReference type="GO" id="GO:0043565">
    <property type="term" value="F:sequence-specific DNA binding"/>
    <property type="evidence" value="ECO:0007669"/>
    <property type="project" value="InterPro"/>
</dbReference>
<evidence type="ECO:0000256" key="2">
    <source>
        <dbReference type="ARBA" id="ARBA00023125"/>
    </source>
</evidence>
<evidence type="ECO:0000313" key="6">
    <source>
        <dbReference type="EMBL" id="AMB88012.1"/>
    </source>
</evidence>
<dbReference type="SUPFAM" id="SSF46689">
    <property type="entry name" value="Homeodomain-like"/>
    <property type="match status" value="1"/>
</dbReference>
<keyword evidence="1" id="KW-0805">Transcription regulation</keyword>